<dbReference type="RefSeq" id="WP_046222317.1">
    <property type="nucleotide sequence ID" value="NZ_JWYV01000024.1"/>
</dbReference>
<keyword evidence="4" id="KW-1185">Reference proteome</keyword>
<organism evidence="3 4">
    <name type="scientific">Photobacterium halotolerans</name>
    <dbReference type="NCBI Taxonomy" id="265726"/>
    <lineage>
        <taxon>Bacteria</taxon>
        <taxon>Pseudomonadati</taxon>
        <taxon>Pseudomonadota</taxon>
        <taxon>Gammaproteobacteria</taxon>
        <taxon>Vibrionales</taxon>
        <taxon>Vibrionaceae</taxon>
        <taxon>Photobacterium</taxon>
    </lineage>
</organism>
<dbReference type="InterPro" id="IPR002347">
    <property type="entry name" value="SDR_fam"/>
</dbReference>
<comment type="similarity">
    <text evidence="1">Belongs to the short-chain dehydrogenases/reductases (SDR) family.</text>
</comment>
<evidence type="ECO:0000313" key="4">
    <source>
        <dbReference type="Proteomes" id="UP000033633"/>
    </source>
</evidence>
<sequence length="229" mass="25166">MNIADSVILITAAGCPLGKAASFHFASLGARIALVDTDSERLHMNHQECLARGSECYALCLSDNKEATIASAIDAVHEQYGKIDVLINCWLGVDIPMLLTQTSVEEFCQLMTEGTSAFLSFGKQTANYMREHHQSGVIINLAACRPENPIPLSSSSKAMLAGFTQSWSKELAQYKIRVGGVFPLIFDERHDLPPSTLLSLPMQYEIARSAEYIVSNDYFNGRMIEAEVV</sequence>
<dbReference type="AlphaFoldDB" id="A0A0F5V7M1"/>
<protein>
    <submittedName>
        <fullName evidence="3">Short-chain dehydrogenase</fullName>
    </submittedName>
</protein>
<evidence type="ECO:0000313" key="3">
    <source>
        <dbReference type="EMBL" id="KKC98175.1"/>
    </source>
</evidence>
<dbReference type="GO" id="GO:0016491">
    <property type="term" value="F:oxidoreductase activity"/>
    <property type="evidence" value="ECO:0007669"/>
    <property type="project" value="UniProtKB-KW"/>
</dbReference>
<dbReference type="InterPro" id="IPR036291">
    <property type="entry name" value="NAD(P)-bd_dom_sf"/>
</dbReference>
<dbReference type="SUPFAM" id="SSF51735">
    <property type="entry name" value="NAD(P)-binding Rossmann-fold domains"/>
    <property type="match status" value="1"/>
</dbReference>
<proteinExistence type="inferred from homology"/>
<dbReference type="OrthoDB" id="5918124at2"/>
<gene>
    <name evidence="3" type="ORF">KY46_19785</name>
</gene>
<dbReference type="PANTHER" id="PTHR43639:SF1">
    <property type="entry name" value="SHORT-CHAIN DEHYDROGENASE_REDUCTASE FAMILY PROTEIN"/>
    <property type="match status" value="1"/>
</dbReference>
<dbReference type="PATRIC" id="fig|265726.11.peg.2757"/>
<dbReference type="NCBIfam" id="NF006464">
    <property type="entry name" value="PRK08862.1"/>
    <property type="match status" value="1"/>
</dbReference>
<dbReference type="PANTHER" id="PTHR43639">
    <property type="entry name" value="OXIDOREDUCTASE, SHORT-CHAIN DEHYDROGENASE/REDUCTASE FAMILY (AFU_ORTHOLOGUE AFUA_5G02870)"/>
    <property type="match status" value="1"/>
</dbReference>
<accession>A0A0F5V7M1</accession>
<dbReference type="PRINTS" id="PR00081">
    <property type="entry name" value="GDHRDH"/>
</dbReference>
<evidence type="ECO:0000256" key="1">
    <source>
        <dbReference type="ARBA" id="ARBA00006484"/>
    </source>
</evidence>
<evidence type="ECO:0000256" key="2">
    <source>
        <dbReference type="ARBA" id="ARBA00023002"/>
    </source>
</evidence>
<reference evidence="3 4" key="1">
    <citation type="submission" date="2014-12" db="EMBL/GenBank/DDBJ databases">
        <title>Mercury Reductase activity and rhizosphere competence traits in the genome of root associated Photobacterium halotolerans MELD1.</title>
        <authorList>
            <person name="Mathew D.C."/>
            <person name="Huang C.-C."/>
        </authorList>
    </citation>
    <scope>NUCLEOTIDE SEQUENCE [LARGE SCALE GENOMIC DNA]</scope>
    <source>
        <strain evidence="3 4">MELD1</strain>
    </source>
</reference>
<name>A0A0F5V7M1_9GAMM</name>
<comment type="caution">
    <text evidence="3">The sequence shown here is derived from an EMBL/GenBank/DDBJ whole genome shotgun (WGS) entry which is preliminary data.</text>
</comment>
<keyword evidence="2" id="KW-0560">Oxidoreductase</keyword>
<dbReference type="STRING" id="265726.KY46_19785"/>
<dbReference type="CDD" id="cd05233">
    <property type="entry name" value="SDR_c"/>
    <property type="match status" value="1"/>
</dbReference>
<dbReference type="Pfam" id="PF00106">
    <property type="entry name" value="adh_short"/>
    <property type="match status" value="1"/>
</dbReference>
<dbReference type="Proteomes" id="UP000033633">
    <property type="component" value="Unassembled WGS sequence"/>
</dbReference>
<dbReference type="Gene3D" id="3.40.50.720">
    <property type="entry name" value="NAD(P)-binding Rossmann-like Domain"/>
    <property type="match status" value="1"/>
</dbReference>
<dbReference type="EMBL" id="JWYV01000024">
    <property type="protein sequence ID" value="KKC98175.1"/>
    <property type="molecule type" value="Genomic_DNA"/>
</dbReference>